<dbReference type="EMBL" id="JAAQPH010000017">
    <property type="protein sequence ID" value="NIA70928.1"/>
    <property type="molecule type" value="Genomic_DNA"/>
</dbReference>
<evidence type="ECO:0000313" key="1">
    <source>
        <dbReference type="EMBL" id="NIA70928.1"/>
    </source>
</evidence>
<protein>
    <submittedName>
        <fullName evidence="1">Uncharacterized protein</fullName>
    </submittedName>
</protein>
<organism evidence="1 2">
    <name type="scientific">Pelagibius litoralis</name>
    <dbReference type="NCBI Taxonomy" id="374515"/>
    <lineage>
        <taxon>Bacteria</taxon>
        <taxon>Pseudomonadati</taxon>
        <taxon>Pseudomonadota</taxon>
        <taxon>Alphaproteobacteria</taxon>
        <taxon>Rhodospirillales</taxon>
        <taxon>Rhodovibrionaceae</taxon>
        <taxon>Pelagibius</taxon>
    </lineage>
</organism>
<dbReference type="AlphaFoldDB" id="A0A967F0T6"/>
<gene>
    <name evidence="1" type="ORF">HBA54_20205</name>
</gene>
<reference evidence="1" key="1">
    <citation type="submission" date="2020-03" db="EMBL/GenBank/DDBJ databases">
        <title>Genome of Pelagibius litoralis DSM 21314T.</title>
        <authorList>
            <person name="Wang G."/>
        </authorList>
    </citation>
    <scope>NUCLEOTIDE SEQUENCE</scope>
    <source>
        <strain evidence="1">DSM 21314</strain>
    </source>
</reference>
<dbReference type="Proteomes" id="UP000761264">
    <property type="component" value="Unassembled WGS sequence"/>
</dbReference>
<proteinExistence type="predicted"/>
<sequence length="244" mass="27770">MTSPAVSPLLNELFNIARARYKVEHEAWVNLSFRLSGRFNLVTASLSIQRQGDLDILLRCLEDEFNTNKDASGVDFAIHYQMMLSETWITGCYEILRAFQQRDREATAASRSPSGVCELDEFKSVFADFELLRMPIAKLEIAKDNKIQHPLPMRRFGDDETKPIEFYDPKDPGRFHIMPNGVSARGSTVWLALDGRSLQQHWVERRDLSDRLLALVKLVKGAGELEAEQRRCVSPDADEPTNGQ</sequence>
<keyword evidence="2" id="KW-1185">Reference proteome</keyword>
<name>A0A967F0T6_9PROT</name>
<dbReference type="RefSeq" id="WP_167228031.1">
    <property type="nucleotide sequence ID" value="NZ_JAAQPH010000017.1"/>
</dbReference>
<accession>A0A967F0T6</accession>
<comment type="caution">
    <text evidence="1">The sequence shown here is derived from an EMBL/GenBank/DDBJ whole genome shotgun (WGS) entry which is preliminary data.</text>
</comment>
<evidence type="ECO:0000313" key="2">
    <source>
        <dbReference type="Proteomes" id="UP000761264"/>
    </source>
</evidence>